<protein>
    <submittedName>
        <fullName evidence="1">Uncharacterized protein</fullName>
    </submittedName>
</protein>
<comment type="caution">
    <text evidence="1">The sequence shown here is derived from an EMBL/GenBank/DDBJ whole genome shotgun (WGS) entry which is preliminary data.</text>
</comment>
<dbReference type="Proteomes" id="UP000660554">
    <property type="component" value="Unassembled WGS sequence"/>
</dbReference>
<evidence type="ECO:0000313" key="1">
    <source>
        <dbReference type="EMBL" id="GHI15607.1"/>
    </source>
</evidence>
<dbReference type="EMBL" id="BNDV01000010">
    <property type="protein sequence ID" value="GHI15607.1"/>
    <property type="molecule type" value="Genomic_DNA"/>
</dbReference>
<proteinExistence type="predicted"/>
<keyword evidence="2" id="KW-1185">Reference proteome</keyword>
<name>A0ABQ3NS56_STRVG</name>
<accession>A0ABQ3NS56</accession>
<organism evidence="1 2">
    <name type="scientific">Streptomyces virginiae</name>
    <name type="common">Streptomyces cinnamonensis</name>
    <dbReference type="NCBI Taxonomy" id="1961"/>
    <lineage>
        <taxon>Bacteria</taxon>
        <taxon>Bacillati</taxon>
        <taxon>Actinomycetota</taxon>
        <taxon>Actinomycetes</taxon>
        <taxon>Kitasatosporales</taxon>
        <taxon>Streptomycetaceae</taxon>
        <taxon>Streptomyces</taxon>
    </lineage>
</organism>
<evidence type="ECO:0000313" key="2">
    <source>
        <dbReference type="Proteomes" id="UP000660554"/>
    </source>
</evidence>
<sequence>MATATITGNVVNLGVEGATPLQLSMSLQRHSYRHCANSASGALNSLFHSTVDDATFVAEAVEVGEMIEELLLKAGGKWAPLFGKTLTVGSRRTYLVDNSALNPNGSPNHFFVTGGDGVWAKIPQFDYVAARDVRRVEEAIATRQERKDKYDYLDPKKFAAKQAESGGRDNPVVVAVVAARVSLGQASSDDKALIAASGRKDIVDLLRNR</sequence>
<dbReference type="RefSeq" id="WP_030661949.1">
    <property type="nucleotide sequence ID" value="NZ_BMRU01000037.1"/>
</dbReference>
<gene>
    <name evidence="1" type="ORF">Scinn_50700</name>
</gene>
<reference evidence="2" key="1">
    <citation type="submission" date="2020-09" db="EMBL/GenBank/DDBJ databases">
        <title>Whole genome shotgun sequence of Streptomyces cinnamonensis NBRC 15873.</title>
        <authorList>
            <person name="Komaki H."/>
            <person name="Tamura T."/>
        </authorList>
    </citation>
    <scope>NUCLEOTIDE SEQUENCE [LARGE SCALE GENOMIC DNA]</scope>
    <source>
        <strain evidence="2">NBRC 15873</strain>
    </source>
</reference>
<dbReference type="GeneID" id="86958760"/>